<protein>
    <recommendedName>
        <fullName evidence="3">C2H2-type domain-containing protein</fullName>
    </recommendedName>
</protein>
<feature type="region of interest" description="Disordered" evidence="2">
    <location>
        <begin position="168"/>
        <end position="188"/>
    </location>
</feature>
<evidence type="ECO:0000313" key="4">
    <source>
        <dbReference type="EMBL" id="PFX16593.1"/>
    </source>
</evidence>
<keyword evidence="5" id="KW-1185">Reference proteome</keyword>
<organism evidence="4 5">
    <name type="scientific">Stylophora pistillata</name>
    <name type="common">Smooth cauliflower coral</name>
    <dbReference type="NCBI Taxonomy" id="50429"/>
    <lineage>
        <taxon>Eukaryota</taxon>
        <taxon>Metazoa</taxon>
        <taxon>Cnidaria</taxon>
        <taxon>Anthozoa</taxon>
        <taxon>Hexacorallia</taxon>
        <taxon>Scleractinia</taxon>
        <taxon>Astrocoeniina</taxon>
        <taxon>Pocilloporidae</taxon>
        <taxon>Stylophora</taxon>
    </lineage>
</organism>
<evidence type="ECO:0000256" key="1">
    <source>
        <dbReference type="PROSITE-ProRule" id="PRU00042"/>
    </source>
</evidence>
<evidence type="ECO:0000313" key="5">
    <source>
        <dbReference type="Proteomes" id="UP000225706"/>
    </source>
</evidence>
<dbReference type="PANTHER" id="PTHR46579:SF1">
    <property type="entry name" value="F5_8 TYPE C DOMAIN-CONTAINING PROTEIN"/>
    <property type="match status" value="1"/>
</dbReference>
<sequence length="1177" mass="133649">MDTLSPRADDVINNDNSLHVEIIDKNRTYFKCTICGRKLSRKQRLETHLSCVHGKEGYHIRKYKRYLEDPSVPVPKSTKSDRNKRSATCANTASTIPESIDSTKVAVVPTVSSVSHSEEILAQEIEATICDYRGALEFSPSNRYAQSEAFPSLERGVDNKDTRLNETLSGERDSECSEISSSEDSCLVTSESDEGEFEGQCYSSDEDEQDDDDTVNVDSGLFTHDEKACKAVLAYVSRHCMTNEAAKDLIDLVKVTCPESVTFKSLNYRKVQEVCGQCEFHVYDICEVCHRLFPLDDENSFRCSTSGCVGLRYKGSESQQGKKEHKNSFVTVNIKNQLKDLLLRKEVWFTIQERIKRRGQSILTDILDGKFYMALCKEGQFLHSKLNISFIFNTDGAPLYSSSSVSLWPVFLAINELSSPERFSKQNMLMWGIWQGKGKPPFHVYFEPFASEMVHLYDEGLQVKPDCEELPITIKAAVILGSTDLQGKAYLTCMAQHNGQFGCLTCEEPGVVVKQGKGHTRCYPYRTPTEAVSKRTHESFLRNGLSGNRENKKVVGVYDVTSLAMMPWFDVVLGMVPDYMHGCLLGVTKTLLYKWFSATNYKKPYFIGGQVKSINKRILKMRPPDFLTRLPRDMEKHFKNLKELQSWLLYYSLPCLVGYLPDKYLCHFAHLAEGVYILLGDGITPAQIARARDLLQTFYKDFQELYGNGSCGLNVHNTGAHLADYVEGWGPLWAWSTFGFEDMNGTIMDLTHGTGNVCRQVVWMLHAQSRLRCEVDMLENGVVKDFVKRMLNTKREVKNLKKAENCFIAGGAKKLVGLPQEIMEMIDEEVSGGNKFKVLRIVKNGKVFYSKEYTRMIKRNAYVVLFVCGKVGEVEFFVWDRQSGITLAVFREVKPDLQNPFFFSEAGHHTLRMKQESSEIILKQLFTSGNGSCGLNVHNTGAHLADYVEGWGPLWAWSTFGFEDMNGTIMDLTHGTGNVCRQVVWMLHAQSRLRCEVDMLENGVVKDFVKRMLNTKREVKNLKKAENCFIAGGAKKLVGLPQEIMEMIDEEVSGGNKFKVLRIVKNGKVFYSKEYTRMIKRNAYVVLFVCGKVGEVEFFVWDRQSGITLAVFREVKPDLQNPFFFSEAGHHTLRMKQERSEFQVKRIEEIKEKVLFLEGNSDHLCLVRIPNVCGVCG</sequence>
<dbReference type="GO" id="GO:0008270">
    <property type="term" value="F:zinc ion binding"/>
    <property type="evidence" value="ECO:0007669"/>
    <property type="project" value="UniProtKB-KW"/>
</dbReference>
<dbReference type="EMBL" id="LSMT01000534">
    <property type="protein sequence ID" value="PFX16593.1"/>
    <property type="molecule type" value="Genomic_DNA"/>
</dbReference>
<name>A0A2B4RIG1_STYPI</name>
<dbReference type="PROSITE" id="PS00028">
    <property type="entry name" value="ZINC_FINGER_C2H2_1"/>
    <property type="match status" value="1"/>
</dbReference>
<feature type="region of interest" description="Disordered" evidence="2">
    <location>
        <begin position="70"/>
        <end position="89"/>
    </location>
</feature>
<dbReference type="InterPro" id="IPR004242">
    <property type="entry name" value="Transposase_21"/>
</dbReference>
<dbReference type="InterPro" id="IPR013087">
    <property type="entry name" value="Znf_C2H2_type"/>
</dbReference>
<keyword evidence="1" id="KW-0863">Zinc-finger</keyword>
<proteinExistence type="predicted"/>
<feature type="domain" description="C2H2-type" evidence="3">
    <location>
        <begin position="30"/>
        <end position="58"/>
    </location>
</feature>
<feature type="compositionally biased region" description="Low complexity" evidence="2">
    <location>
        <begin position="177"/>
        <end position="186"/>
    </location>
</feature>
<evidence type="ECO:0000256" key="2">
    <source>
        <dbReference type="SAM" id="MobiDB-lite"/>
    </source>
</evidence>
<dbReference type="AlphaFoldDB" id="A0A2B4RIG1"/>
<reference evidence="5" key="1">
    <citation type="journal article" date="2017" name="bioRxiv">
        <title>Comparative analysis of the genomes of Stylophora pistillata and Acropora digitifera provides evidence for extensive differences between species of corals.</title>
        <authorList>
            <person name="Voolstra C.R."/>
            <person name="Li Y."/>
            <person name="Liew Y.J."/>
            <person name="Baumgarten S."/>
            <person name="Zoccola D."/>
            <person name="Flot J.-F."/>
            <person name="Tambutte S."/>
            <person name="Allemand D."/>
            <person name="Aranda M."/>
        </authorList>
    </citation>
    <scope>NUCLEOTIDE SEQUENCE [LARGE SCALE GENOMIC DNA]</scope>
</reference>
<dbReference type="OrthoDB" id="5984708at2759"/>
<keyword evidence="1" id="KW-0479">Metal-binding</keyword>
<evidence type="ECO:0000259" key="3">
    <source>
        <dbReference type="PROSITE" id="PS50157"/>
    </source>
</evidence>
<keyword evidence="1" id="KW-0862">Zinc</keyword>
<dbReference type="Proteomes" id="UP000225706">
    <property type="component" value="Unassembled WGS sequence"/>
</dbReference>
<dbReference type="Pfam" id="PF02992">
    <property type="entry name" value="Transposase_21"/>
    <property type="match status" value="1"/>
</dbReference>
<gene>
    <name evidence="4" type="ORF">AWC38_SpisGene19130</name>
</gene>
<comment type="caution">
    <text evidence="4">The sequence shown here is derived from an EMBL/GenBank/DDBJ whole genome shotgun (WGS) entry which is preliminary data.</text>
</comment>
<accession>A0A2B4RIG1</accession>
<dbReference type="PROSITE" id="PS50157">
    <property type="entry name" value="ZINC_FINGER_C2H2_2"/>
    <property type="match status" value="1"/>
</dbReference>
<dbReference type="PANTHER" id="PTHR46579">
    <property type="entry name" value="F5/8 TYPE C DOMAIN-CONTAINING PROTEIN-RELATED"/>
    <property type="match status" value="1"/>
</dbReference>